<dbReference type="EMBL" id="MCFK01009014">
    <property type="protein sequence ID" value="RKF55394.1"/>
    <property type="molecule type" value="Genomic_DNA"/>
</dbReference>
<evidence type="ECO:0000256" key="1">
    <source>
        <dbReference type="SAM" id="Phobius"/>
    </source>
</evidence>
<dbReference type="AlphaFoldDB" id="A0A420HD72"/>
<evidence type="ECO:0000313" key="3">
    <source>
        <dbReference type="Proteomes" id="UP000286134"/>
    </source>
</evidence>
<keyword evidence="1" id="KW-1133">Transmembrane helix</keyword>
<accession>A0A420HD72</accession>
<protein>
    <submittedName>
        <fullName evidence="2">Uncharacterized protein</fullName>
    </submittedName>
</protein>
<proteinExistence type="predicted"/>
<comment type="caution">
    <text evidence="2">The sequence shown here is derived from an EMBL/GenBank/DDBJ whole genome shotgun (WGS) entry which is preliminary data.</text>
</comment>
<gene>
    <name evidence="2" type="ORF">OnM2_090034</name>
</gene>
<dbReference type="Proteomes" id="UP000286134">
    <property type="component" value="Unassembled WGS sequence"/>
</dbReference>
<reference evidence="2 3" key="1">
    <citation type="journal article" date="2018" name="BMC Genomics">
        <title>Comparative genome analyses reveal sequence features reflecting distinct modes of host-adaptation between dicot and monocot powdery mildew.</title>
        <authorList>
            <person name="Wu Y."/>
            <person name="Ma X."/>
            <person name="Pan Z."/>
            <person name="Kale S.D."/>
            <person name="Song Y."/>
            <person name="King H."/>
            <person name="Zhang Q."/>
            <person name="Presley C."/>
            <person name="Deng X."/>
            <person name="Wei C.I."/>
            <person name="Xiao S."/>
        </authorList>
    </citation>
    <scope>NUCLEOTIDE SEQUENCE [LARGE SCALE GENOMIC DNA]</scope>
    <source>
        <strain evidence="2">UMSG2</strain>
    </source>
</reference>
<dbReference type="STRING" id="212602.A0A420HD72"/>
<dbReference type="OrthoDB" id="3930290at2759"/>
<keyword evidence="1" id="KW-0812">Transmembrane</keyword>
<feature type="transmembrane region" description="Helical" evidence="1">
    <location>
        <begin position="31"/>
        <end position="50"/>
    </location>
</feature>
<keyword evidence="3" id="KW-1185">Reference proteome</keyword>
<keyword evidence="1" id="KW-0472">Membrane</keyword>
<name>A0A420HD72_9PEZI</name>
<feature type="transmembrane region" description="Helical" evidence="1">
    <location>
        <begin position="6"/>
        <end position="26"/>
    </location>
</feature>
<evidence type="ECO:0000313" key="2">
    <source>
        <dbReference type="EMBL" id="RKF55394.1"/>
    </source>
</evidence>
<sequence length="118" mass="13425">MCEYFIYWITVAAISIVFILAMLWLIAQRQLLPGIVMMGSFLLFVLWMLWGPTGSINSHCQLYVEHHSISGTSLGTLAWLQQHSICQAWQAAWAFQLIGCAFLVWIMTLAVQVYQGQV</sequence>
<feature type="transmembrane region" description="Helical" evidence="1">
    <location>
        <begin position="92"/>
        <end position="114"/>
    </location>
</feature>
<organism evidence="2 3">
    <name type="scientific">Erysiphe neolycopersici</name>
    <dbReference type="NCBI Taxonomy" id="212602"/>
    <lineage>
        <taxon>Eukaryota</taxon>
        <taxon>Fungi</taxon>
        <taxon>Dikarya</taxon>
        <taxon>Ascomycota</taxon>
        <taxon>Pezizomycotina</taxon>
        <taxon>Leotiomycetes</taxon>
        <taxon>Erysiphales</taxon>
        <taxon>Erysiphaceae</taxon>
        <taxon>Erysiphe</taxon>
    </lineage>
</organism>